<evidence type="ECO:0000313" key="2">
    <source>
        <dbReference type="EMBL" id="GFQ94320.1"/>
    </source>
</evidence>
<comment type="caution">
    <text evidence="2">The sequence shown here is derived from an EMBL/GenBank/DDBJ whole genome shotgun (WGS) entry which is preliminary data.</text>
</comment>
<sequence length="119" mass="13608">MLILPMAVVTLIQEGFFNLACDVIPRNPPGEKKVNKHPLPGARREAFLGCAANYVLHKPFPGKTQKTRGTKKRRREKKRTERGIKNKRNIQSRYAEGYFGNICERIGERPNCRAVESIM</sequence>
<dbReference type="Proteomes" id="UP000887116">
    <property type="component" value="Unassembled WGS sequence"/>
</dbReference>
<name>A0A8X6J6W1_TRICU</name>
<gene>
    <name evidence="2" type="ORF">TNCT_118791</name>
</gene>
<feature type="region of interest" description="Disordered" evidence="1">
    <location>
        <begin position="59"/>
        <end position="87"/>
    </location>
</feature>
<organism evidence="2 3">
    <name type="scientific">Trichonephila clavata</name>
    <name type="common">Joro spider</name>
    <name type="synonym">Nephila clavata</name>
    <dbReference type="NCBI Taxonomy" id="2740835"/>
    <lineage>
        <taxon>Eukaryota</taxon>
        <taxon>Metazoa</taxon>
        <taxon>Ecdysozoa</taxon>
        <taxon>Arthropoda</taxon>
        <taxon>Chelicerata</taxon>
        <taxon>Arachnida</taxon>
        <taxon>Araneae</taxon>
        <taxon>Araneomorphae</taxon>
        <taxon>Entelegynae</taxon>
        <taxon>Araneoidea</taxon>
        <taxon>Nephilidae</taxon>
        <taxon>Trichonephila</taxon>
    </lineage>
</organism>
<feature type="compositionally biased region" description="Basic residues" evidence="1">
    <location>
        <begin position="65"/>
        <end position="77"/>
    </location>
</feature>
<evidence type="ECO:0000256" key="1">
    <source>
        <dbReference type="SAM" id="MobiDB-lite"/>
    </source>
</evidence>
<proteinExistence type="predicted"/>
<evidence type="ECO:0000313" key="3">
    <source>
        <dbReference type="Proteomes" id="UP000887116"/>
    </source>
</evidence>
<dbReference type="EMBL" id="BMAO01004395">
    <property type="protein sequence ID" value="GFQ94320.1"/>
    <property type="molecule type" value="Genomic_DNA"/>
</dbReference>
<dbReference type="AlphaFoldDB" id="A0A8X6J6W1"/>
<accession>A0A8X6J6W1</accession>
<protein>
    <submittedName>
        <fullName evidence="2">Uncharacterized protein</fullName>
    </submittedName>
</protein>
<keyword evidence="3" id="KW-1185">Reference proteome</keyword>
<reference evidence="2" key="1">
    <citation type="submission" date="2020-07" db="EMBL/GenBank/DDBJ databases">
        <title>Multicomponent nature underlies the extraordinary mechanical properties of spider dragline silk.</title>
        <authorList>
            <person name="Kono N."/>
            <person name="Nakamura H."/>
            <person name="Mori M."/>
            <person name="Yoshida Y."/>
            <person name="Ohtoshi R."/>
            <person name="Malay A.D."/>
            <person name="Moran D.A.P."/>
            <person name="Tomita M."/>
            <person name="Numata K."/>
            <person name="Arakawa K."/>
        </authorList>
    </citation>
    <scope>NUCLEOTIDE SEQUENCE</scope>
</reference>